<dbReference type="GO" id="GO:0051539">
    <property type="term" value="F:4 iron, 4 sulfur cluster binding"/>
    <property type="evidence" value="ECO:0007669"/>
    <property type="project" value="UniProtKB-UniRule"/>
</dbReference>
<comment type="function">
    <text evidence="1 17">Catalyzes the conversion of epoxyqueuosine (oQ) to queuosine (Q), which is a hypermodified base found in the wobble positions of tRNA(Asp), tRNA(Asn), tRNA(His) and tRNA(Tyr).</text>
</comment>
<evidence type="ECO:0000313" key="19">
    <source>
        <dbReference type="Proteomes" id="UP000057158"/>
    </source>
</evidence>
<keyword evidence="18" id="KW-0378">Hydrolase</keyword>
<evidence type="ECO:0000256" key="17">
    <source>
        <dbReference type="HAMAP-Rule" id="MF_02089"/>
    </source>
</evidence>
<feature type="disulfide bond" description="Redox-active" evidence="17">
    <location>
        <begin position="163"/>
        <end position="165"/>
    </location>
</feature>
<accession>A0A0M4D853</accession>
<comment type="similarity">
    <text evidence="3 17">Belongs to the QueH family.</text>
</comment>
<organism evidence="18 19">
    <name type="scientific">Desulfuromonas soudanensis</name>
    <dbReference type="NCBI Taxonomy" id="1603606"/>
    <lineage>
        <taxon>Bacteria</taxon>
        <taxon>Pseudomonadati</taxon>
        <taxon>Thermodesulfobacteriota</taxon>
        <taxon>Desulfuromonadia</taxon>
        <taxon>Desulfuromonadales</taxon>
        <taxon>Desulfuromonadaceae</taxon>
        <taxon>Desulfuromonas</taxon>
    </lineage>
</organism>
<keyword evidence="8 17" id="KW-0479">Metal-binding</keyword>
<evidence type="ECO:0000256" key="4">
    <source>
        <dbReference type="ARBA" id="ARBA00012622"/>
    </source>
</evidence>
<keyword evidence="13 17" id="KW-1015">Disulfide bond</keyword>
<feature type="binding site" evidence="17">
    <location>
        <position position="9"/>
    </location>
    <ligand>
        <name>[4Fe-4S] cluster</name>
        <dbReference type="ChEBI" id="CHEBI:49883"/>
    </ligand>
</feature>
<comment type="catalytic activity">
    <reaction evidence="16 17">
        <text>epoxyqueuosine(34) in tRNA + AH2 = queuosine(34) in tRNA + A + H2O</text>
        <dbReference type="Rhea" id="RHEA:32159"/>
        <dbReference type="Rhea" id="RHEA-COMP:18571"/>
        <dbReference type="Rhea" id="RHEA-COMP:18582"/>
        <dbReference type="ChEBI" id="CHEBI:13193"/>
        <dbReference type="ChEBI" id="CHEBI:15377"/>
        <dbReference type="ChEBI" id="CHEBI:17499"/>
        <dbReference type="ChEBI" id="CHEBI:194431"/>
        <dbReference type="ChEBI" id="CHEBI:194443"/>
        <dbReference type="EC" id="1.17.99.6"/>
    </reaction>
</comment>
<dbReference type="GO" id="GO:0016787">
    <property type="term" value="F:hydrolase activity"/>
    <property type="evidence" value="ECO:0007669"/>
    <property type="project" value="UniProtKB-KW"/>
</dbReference>
<dbReference type="Proteomes" id="UP000057158">
    <property type="component" value="Chromosome"/>
</dbReference>
<keyword evidence="14 17" id="KW-0676">Redox-active center</keyword>
<dbReference type="STRING" id="1603606.DSOUD_2710"/>
<keyword evidence="9 17" id="KW-0671">Queuosine biosynthesis</keyword>
<proteinExistence type="inferred from homology"/>
<dbReference type="PATRIC" id="fig|1603606.3.peg.2943"/>
<feature type="binding site" evidence="17">
    <location>
        <position position="8"/>
    </location>
    <ligand>
        <name>[4Fe-4S] cluster</name>
        <dbReference type="ChEBI" id="CHEBI:49883"/>
    </ligand>
</feature>
<evidence type="ECO:0000256" key="12">
    <source>
        <dbReference type="ARBA" id="ARBA00023014"/>
    </source>
</evidence>
<evidence type="ECO:0000256" key="3">
    <source>
        <dbReference type="ARBA" id="ARBA00008207"/>
    </source>
</evidence>
<evidence type="ECO:0000256" key="7">
    <source>
        <dbReference type="ARBA" id="ARBA00022694"/>
    </source>
</evidence>
<evidence type="ECO:0000256" key="13">
    <source>
        <dbReference type="ARBA" id="ARBA00023157"/>
    </source>
</evidence>
<evidence type="ECO:0000256" key="16">
    <source>
        <dbReference type="ARBA" id="ARBA00047415"/>
    </source>
</evidence>
<evidence type="ECO:0000256" key="11">
    <source>
        <dbReference type="ARBA" id="ARBA00023004"/>
    </source>
</evidence>
<evidence type="ECO:0000256" key="8">
    <source>
        <dbReference type="ARBA" id="ARBA00022723"/>
    </source>
</evidence>
<evidence type="ECO:0000256" key="5">
    <source>
        <dbReference type="ARBA" id="ARBA00016895"/>
    </source>
</evidence>
<evidence type="ECO:0000256" key="14">
    <source>
        <dbReference type="ARBA" id="ARBA00023284"/>
    </source>
</evidence>
<dbReference type="EMBL" id="CP010802">
    <property type="protein sequence ID" value="ALC17460.1"/>
    <property type="molecule type" value="Genomic_DNA"/>
</dbReference>
<evidence type="ECO:0000256" key="9">
    <source>
        <dbReference type="ARBA" id="ARBA00022785"/>
    </source>
</evidence>
<evidence type="ECO:0000256" key="10">
    <source>
        <dbReference type="ARBA" id="ARBA00023002"/>
    </source>
</evidence>
<comment type="pathway">
    <text evidence="2 17">tRNA modification; tRNA-queuosine biosynthesis.</text>
</comment>
<evidence type="ECO:0000256" key="1">
    <source>
        <dbReference type="ARBA" id="ARBA00002268"/>
    </source>
</evidence>
<keyword evidence="6 17" id="KW-0004">4Fe-4S</keyword>
<evidence type="ECO:0000256" key="15">
    <source>
        <dbReference type="ARBA" id="ARBA00031446"/>
    </source>
</evidence>
<name>A0A0M4D853_9BACT</name>
<dbReference type="GO" id="GO:0008616">
    <property type="term" value="P:tRNA queuosine(34) biosynthetic process"/>
    <property type="evidence" value="ECO:0007669"/>
    <property type="project" value="UniProtKB-UniRule"/>
</dbReference>
<dbReference type="HAMAP" id="MF_02089">
    <property type="entry name" value="QueH"/>
    <property type="match status" value="1"/>
</dbReference>
<dbReference type="PANTHER" id="PTHR36701:SF1">
    <property type="entry name" value="EPOXYQUEUOSINE REDUCTASE QUEH"/>
    <property type="match status" value="1"/>
</dbReference>
<dbReference type="RefSeq" id="WP_053551465.1">
    <property type="nucleotide sequence ID" value="NZ_CP010802.1"/>
</dbReference>
<dbReference type="UniPathway" id="UPA00392"/>
<dbReference type="InterPro" id="IPR003828">
    <property type="entry name" value="QueH"/>
</dbReference>
<evidence type="ECO:0000256" key="6">
    <source>
        <dbReference type="ARBA" id="ARBA00022485"/>
    </source>
</evidence>
<dbReference type="OrthoDB" id="9801033at2"/>
<keyword evidence="19" id="KW-1185">Reference proteome</keyword>
<dbReference type="KEGG" id="des:DSOUD_2710"/>
<gene>
    <name evidence="17" type="primary">queH</name>
    <name evidence="18" type="ORF">DSOUD_2710</name>
</gene>
<dbReference type="Pfam" id="PF02677">
    <property type="entry name" value="QueH"/>
    <property type="match status" value="1"/>
</dbReference>
<dbReference type="PANTHER" id="PTHR36701">
    <property type="entry name" value="EPOXYQUEUOSINE REDUCTASE QUEH"/>
    <property type="match status" value="1"/>
</dbReference>
<reference evidence="18 19" key="1">
    <citation type="submission" date="2015-07" db="EMBL/GenBank/DDBJ databases">
        <title>Isolation and Genomic Characterization of a Novel Halophilic Metal-Reducing Deltaproteobacterium from the Deep Subsurface.</title>
        <authorList>
            <person name="Badalamenti J.P."/>
            <person name="Summers Z.M."/>
            <person name="Gralnick J.A."/>
            <person name="Bond D.R."/>
        </authorList>
    </citation>
    <scope>NUCLEOTIDE SEQUENCE [LARGE SCALE GENOMIC DNA]</scope>
    <source>
        <strain evidence="18 19">WTL</strain>
    </source>
</reference>
<dbReference type="AlphaFoldDB" id="A0A0M4D853"/>
<keyword evidence="12 17" id="KW-0411">Iron-sulfur</keyword>
<keyword evidence="11 17" id="KW-0408">Iron</keyword>
<evidence type="ECO:0000313" key="18">
    <source>
        <dbReference type="EMBL" id="ALC17460.1"/>
    </source>
</evidence>
<feature type="binding site" evidence="17">
    <location>
        <position position="86"/>
    </location>
    <ligand>
        <name>[4Fe-4S] cluster</name>
        <dbReference type="ChEBI" id="CHEBI:49883"/>
    </ligand>
</feature>
<keyword evidence="7 17" id="KW-0819">tRNA processing</keyword>
<evidence type="ECO:0000256" key="2">
    <source>
        <dbReference type="ARBA" id="ARBA00004691"/>
    </source>
</evidence>
<dbReference type="GO" id="GO:0052693">
    <property type="term" value="F:epoxyqueuosine reductase activity"/>
    <property type="evidence" value="ECO:0007669"/>
    <property type="project" value="UniProtKB-UniRule"/>
</dbReference>
<feature type="binding site" evidence="17">
    <location>
        <position position="83"/>
    </location>
    <ligand>
        <name>[4Fe-4S] cluster</name>
        <dbReference type="ChEBI" id="CHEBI:49883"/>
    </ligand>
</feature>
<protein>
    <recommendedName>
        <fullName evidence="5 17">Epoxyqueuosine reductase QueH</fullName>
        <ecNumber evidence="4 17">1.17.99.6</ecNumber>
    </recommendedName>
    <alternativeName>
        <fullName evidence="15 17">Queuosine biosynthesis protein QueH</fullName>
    </alternativeName>
</protein>
<dbReference type="EC" id="1.17.99.6" evidence="4 17"/>
<keyword evidence="10 17" id="KW-0560">Oxidoreductase</keyword>
<dbReference type="GO" id="GO:0046872">
    <property type="term" value="F:metal ion binding"/>
    <property type="evidence" value="ECO:0007669"/>
    <property type="project" value="UniProtKB-KW"/>
</dbReference>
<sequence length="179" mass="21219">MKLLIHVCCANCAIIPVKVLRQQNHIVSGLFFNPNIHPYQEFRRRLDTVREYAGKVELPMDYRQEYFLDEFLRNVADKPDWRCDYCYRSRLEETARTAAAEGFDGFTTSLLYSRYQQHERIREIGEALACEHGISFAYQDFRSGWREGIDTSKAMGLYRQQYCGCIYSERDRYSPSHRN</sequence>